<dbReference type="SUPFAM" id="SSF53335">
    <property type="entry name" value="S-adenosyl-L-methionine-dependent methyltransferases"/>
    <property type="match status" value="1"/>
</dbReference>
<evidence type="ECO:0000256" key="1">
    <source>
        <dbReference type="ARBA" id="ARBA00022553"/>
    </source>
</evidence>
<organism evidence="5 6">
    <name type="scientific">Penicillium patulum</name>
    <name type="common">Penicillium griseofulvum</name>
    <dbReference type="NCBI Taxonomy" id="5078"/>
    <lineage>
        <taxon>Eukaryota</taxon>
        <taxon>Fungi</taxon>
        <taxon>Dikarya</taxon>
        <taxon>Ascomycota</taxon>
        <taxon>Pezizomycotina</taxon>
        <taxon>Eurotiomycetes</taxon>
        <taxon>Eurotiomycetidae</taxon>
        <taxon>Eurotiales</taxon>
        <taxon>Aspergillaceae</taxon>
        <taxon>Penicillium</taxon>
    </lineage>
</organism>
<dbReference type="GO" id="GO:0008757">
    <property type="term" value="F:S-adenosylmethionine-dependent methyltransferase activity"/>
    <property type="evidence" value="ECO:0007669"/>
    <property type="project" value="InterPro"/>
</dbReference>
<dbReference type="GO" id="GO:0032259">
    <property type="term" value="P:methylation"/>
    <property type="evidence" value="ECO:0007669"/>
    <property type="project" value="UniProtKB-KW"/>
</dbReference>
<keyword evidence="6" id="KW-1185">Reference proteome</keyword>
<accession>A0A135LZK2</accession>
<dbReference type="RefSeq" id="XP_040652886.1">
    <property type="nucleotide sequence ID" value="XM_040795209.1"/>
</dbReference>
<keyword evidence="1" id="KW-0597">Phosphoprotein</keyword>
<evidence type="ECO:0000256" key="4">
    <source>
        <dbReference type="ARBA" id="ARBA00022691"/>
    </source>
</evidence>
<dbReference type="OMA" id="HLCETGS"/>
<dbReference type="GeneID" id="63710509"/>
<proteinExistence type="predicted"/>
<evidence type="ECO:0000256" key="2">
    <source>
        <dbReference type="ARBA" id="ARBA00022603"/>
    </source>
</evidence>
<keyword evidence="3" id="KW-0808">Transferase</keyword>
<keyword evidence="4" id="KW-0949">S-adenosyl-L-methionine</keyword>
<sequence length="285" mass="32084">MAESGKPLNQEEISRLLRHFSGDGPPANDRWAALWDAGDFLPWDQGLPNPALVHVMQNRQDLIGSSVFIQDDEKGERRRKRALVPGCGRGYDVLLLSSLGYDAYGLEVSAKAVEEAKTWAEEHLADYPIRDQEAGPGKVQFMVGDFFNNDWIACMDGVDGFEFIYDYTGQFFCALSPDLRPSWALRYWDLLSMHQESVIVCVEFPTQKKLSLGGPPYASPSSVYLAHLSHPGQEIPYDVEGSPINTEEGQLEPAYGFQRVGHWKAEQSHAMGRGMDWVSVWRRSR</sequence>
<gene>
    <name evidence="5" type="ORF">PGRI_074950</name>
</gene>
<dbReference type="InterPro" id="IPR029063">
    <property type="entry name" value="SAM-dependent_MTases_sf"/>
</dbReference>
<dbReference type="PROSITE" id="PS51585">
    <property type="entry name" value="SAM_MT_TPMT"/>
    <property type="match status" value="1"/>
</dbReference>
<evidence type="ECO:0000313" key="6">
    <source>
        <dbReference type="Proteomes" id="UP000070168"/>
    </source>
</evidence>
<name>A0A135LZK2_PENPA</name>
<dbReference type="EMBL" id="LHQR01000013">
    <property type="protein sequence ID" value="KXG54351.1"/>
    <property type="molecule type" value="Genomic_DNA"/>
</dbReference>
<dbReference type="Pfam" id="PF05724">
    <property type="entry name" value="TPMT"/>
    <property type="match status" value="1"/>
</dbReference>
<protein>
    <submittedName>
        <fullName evidence="5">TPMT family</fullName>
    </submittedName>
</protein>
<dbReference type="Proteomes" id="UP000070168">
    <property type="component" value="Unassembled WGS sequence"/>
</dbReference>
<dbReference type="Gene3D" id="3.40.50.150">
    <property type="entry name" value="Vaccinia Virus protein VP39"/>
    <property type="match status" value="1"/>
</dbReference>
<dbReference type="InterPro" id="IPR008854">
    <property type="entry name" value="TPMT"/>
</dbReference>
<reference evidence="5 6" key="1">
    <citation type="journal article" date="2016" name="BMC Genomics">
        <title>Genome sequencing and secondary metabolism of the postharvest pathogen Penicillium griseofulvum.</title>
        <authorList>
            <person name="Banani H."/>
            <person name="Marcet-Houben M."/>
            <person name="Ballester A.R."/>
            <person name="Abbruscato P."/>
            <person name="Gonzalez-Candelas L."/>
            <person name="Gabaldon T."/>
            <person name="Spadaro D."/>
        </authorList>
    </citation>
    <scope>NUCLEOTIDE SEQUENCE [LARGE SCALE GENOMIC DNA]</scope>
    <source>
        <strain evidence="5 6">PG3</strain>
    </source>
</reference>
<evidence type="ECO:0000256" key="3">
    <source>
        <dbReference type="ARBA" id="ARBA00022679"/>
    </source>
</evidence>
<dbReference type="PANTHER" id="PTHR32183">
    <property type="match status" value="1"/>
</dbReference>
<dbReference type="CDD" id="cd02440">
    <property type="entry name" value="AdoMet_MTases"/>
    <property type="match status" value="1"/>
</dbReference>
<dbReference type="PANTHER" id="PTHR32183:SF6">
    <property type="entry name" value="CYSTEINE SULFINATE DESULFINASE_CYSTEINE DESULFURASE AND RELATED ENZYMES"/>
    <property type="match status" value="1"/>
</dbReference>
<evidence type="ECO:0000313" key="5">
    <source>
        <dbReference type="EMBL" id="KXG54351.1"/>
    </source>
</evidence>
<dbReference type="OrthoDB" id="276151at2759"/>
<dbReference type="STRING" id="5078.A0A135LZK2"/>
<comment type="caution">
    <text evidence="5">The sequence shown here is derived from an EMBL/GenBank/DDBJ whole genome shotgun (WGS) entry which is preliminary data.</text>
</comment>
<keyword evidence="2" id="KW-0489">Methyltransferase</keyword>
<dbReference type="AlphaFoldDB" id="A0A135LZK2"/>